<name>L0A110_DEIPD</name>
<dbReference type="STRING" id="937777.Deipe_2087"/>
<dbReference type="KEGG" id="dpd:Deipe_2087"/>
<dbReference type="InterPro" id="IPR051532">
    <property type="entry name" value="Ester_Hydrolysis_Enzymes"/>
</dbReference>
<evidence type="ECO:0000313" key="3">
    <source>
        <dbReference type="Proteomes" id="UP000010467"/>
    </source>
</evidence>
<dbReference type="PATRIC" id="fig|937777.3.peg.2097"/>
<organism evidence="2 3">
    <name type="scientific">Deinococcus peraridilitoris (strain DSM 19664 / LMG 22246 / CIP 109416 / KR-200)</name>
    <dbReference type="NCBI Taxonomy" id="937777"/>
    <lineage>
        <taxon>Bacteria</taxon>
        <taxon>Thermotogati</taxon>
        <taxon>Deinococcota</taxon>
        <taxon>Deinococci</taxon>
        <taxon>Deinococcales</taxon>
        <taxon>Deinococcaceae</taxon>
        <taxon>Deinococcus</taxon>
    </lineage>
</organism>
<protein>
    <submittedName>
        <fullName evidence="2">Lysophospholipase L1-like esterase</fullName>
    </submittedName>
</protein>
<dbReference type="EMBL" id="CP003382">
    <property type="protein sequence ID" value="AFZ67583.1"/>
    <property type="molecule type" value="Genomic_DNA"/>
</dbReference>
<accession>L0A110</accession>
<dbReference type="GO" id="GO:0004622">
    <property type="term" value="F:phosphatidylcholine lysophospholipase activity"/>
    <property type="evidence" value="ECO:0007669"/>
    <property type="project" value="TreeGrafter"/>
</dbReference>
<evidence type="ECO:0000313" key="2">
    <source>
        <dbReference type="EMBL" id="AFZ67583.1"/>
    </source>
</evidence>
<feature type="domain" description="SGNH hydrolase-type esterase" evidence="1">
    <location>
        <begin position="7"/>
        <end position="169"/>
    </location>
</feature>
<dbReference type="eggNOG" id="COG2755">
    <property type="taxonomic scope" value="Bacteria"/>
</dbReference>
<sequence>MGRTVILLGDSLTSQNGQQDASNPHVPDKGYFNWSNALLGQAFDLTYNAGVGGERSDHILARVETDVIARKPDWTFVLAGANDLGQNVRAEVAWGNIKQIWQKLLDANIKVVALTVPRTVSMTNEAEYQKLNEIIRMEGPRMKVIVADAALYSDPEPYTIDGVHLNARGAFLIGQSTARAVRVAAPASLLALDAEHLTGTGGSLYNGATGEVADGWILTRDATDGAVSGAKVGGSDGEWQHVNLEAGGRAASLYRNITDGWQAGDVFIAVAEVEVGPGVVDLASIQLQLSARTGSTIHASSNALFHESTAPALAENPGRVVLRTVPFVIPKEATTLTQGIKMHATAGAFRVGRVVLQKISP</sequence>
<dbReference type="RefSeq" id="WP_015235888.1">
    <property type="nucleotide sequence ID" value="NC_019793.1"/>
</dbReference>
<dbReference type="InterPro" id="IPR013830">
    <property type="entry name" value="SGNH_hydro"/>
</dbReference>
<dbReference type="AlphaFoldDB" id="L0A110"/>
<dbReference type="PANTHER" id="PTHR30383">
    <property type="entry name" value="THIOESTERASE 1/PROTEASE 1/LYSOPHOSPHOLIPASE L1"/>
    <property type="match status" value="1"/>
</dbReference>
<gene>
    <name evidence="2" type="ordered locus">Deipe_2087</name>
</gene>
<dbReference type="OrthoDB" id="9794725at2"/>
<reference evidence="3" key="1">
    <citation type="submission" date="2012-03" db="EMBL/GenBank/DDBJ databases">
        <title>Complete sequence of chromosome of Deinococcus peraridilitoris DSM 19664.</title>
        <authorList>
            <person name="Lucas S."/>
            <person name="Copeland A."/>
            <person name="Lapidus A."/>
            <person name="Glavina del Rio T."/>
            <person name="Dalin E."/>
            <person name="Tice H."/>
            <person name="Bruce D."/>
            <person name="Goodwin L."/>
            <person name="Pitluck S."/>
            <person name="Peters L."/>
            <person name="Mikhailova N."/>
            <person name="Lu M."/>
            <person name="Kyrpides N."/>
            <person name="Mavromatis K."/>
            <person name="Ivanova N."/>
            <person name="Brettin T."/>
            <person name="Detter J.C."/>
            <person name="Han C."/>
            <person name="Larimer F."/>
            <person name="Land M."/>
            <person name="Hauser L."/>
            <person name="Markowitz V."/>
            <person name="Cheng J.-F."/>
            <person name="Hugenholtz P."/>
            <person name="Woyke T."/>
            <person name="Wu D."/>
            <person name="Pukall R."/>
            <person name="Steenblock K."/>
            <person name="Brambilla E."/>
            <person name="Klenk H.-P."/>
            <person name="Eisen J.A."/>
        </authorList>
    </citation>
    <scope>NUCLEOTIDE SEQUENCE [LARGE SCALE GENOMIC DNA]</scope>
    <source>
        <strain evidence="3">DSM 19664 / LMG 22246 / CIP 109416 / KR-200</strain>
    </source>
</reference>
<evidence type="ECO:0000259" key="1">
    <source>
        <dbReference type="Pfam" id="PF13472"/>
    </source>
</evidence>
<dbReference type="InterPro" id="IPR036514">
    <property type="entry name" value="SGNH_hydro_sf"/>
</dbReference>
<dbReference type="Pfam" id="PF13472">
    <property type="entry name" value="Lipase_GDSL_2"/>
    <property type="match status" value="1"/>
</dbReference>
<proteinExistence type="predicted"/>
<dbReference type="HOGENOM" id="CLU_766677_0_0_0"/>
<dbReference type="Proteomes" id="UP000010467">
    <property type="component" value="Chromosome"/>
</dbReference>
<keyword evidence="3" id="KW-1185">Reference proteome</keyword>
<dbReference type="PANTHER" id="PTHR30383:SF5">
    <property type="entry name" value="SGNH HYDROLASE-TYPE ESTERASE DOMAIN-CONTAINING PROTEIN"/>
    <property type="match status" value="1"/>
</dbReference>
<dbReference type="Gene3D" id="3.40.50.1110">
    <property type="entry name" value="SGNH hydrolase"/>
    <property type="match status" value="1"/>
</dbReference>
<dbReference type="SUPFAM" id="SSF52266">
    <property type="entry name" value="SGNH hydrolase"/>
    <property type="match status" value="1"/>
</dbReference>